<feature type="transmembrane region" description="Helical" evidence="6">
    <location>
        <begin position="461"/>
        <end position="486"/>
    </location>
</feature>
<reference evidence="14 15" key="2">
    <citation type="submission" date="2018-06" db="EMBL/GenBank/DDBJ databases">
        <authorList>
            <consortium name="GenomeTrakr: Next Generation Sequencing Network for Food Pathogen Tracability"/>
        </authorList>
    </citation>
    <scope>NUCLEOTIDE SEQUENCE [LARGE SCALE GENOMIC DNA]</scope>
    <source>
        <strain evidence="8 18">CFSAN063727</strain>
        <strain evidence="7 14">FDA00007096</strain>
        <strain evidence="10 15">FLAG-51482A</strain>
        <strain evidence="9 17">LS1344</strain>
    </source>
</reference>
<dbReference type="CDD" id="cd13124">
    <property type="entry name" value="MATE_SpoVB_like"/>
    <property type="match status" value="1"/>
</dbReference>
<evidence type="ECO:0000313" key="16">
    <source>
        <dbReference type="Proteomes" id="UP000489121"/>
    </source>
</evidence>
<comment type="subcellular location">
    <subcellularLocation>
        <location evidence="1">Cell membrane</location>
        <topology evidence="1">Multi-pass membrane protein</topology>
    </subcellularLocation>
</comment>
<evidence type="ECO:0000256" key="6">
    <source>
        <dbReference type="SAM" id="Phobius"/>
    </source>
</evidence>
<dbReference type="EMBL" id="AABBZO010000011">
    <property type="protein sequence ID" value="EAG4462699.1"/>
    <property type="molecule type" value="Genomic_DNA"/>
</dbReference>
<evidence type="ECO:0000313" key="14">
    <source>
        <dbReference type="Proteomes" id="UP000365297"/>
    </source>
</evidence>
<feature type="transmembrane region" description="Helical" evidence="6">
    <location>
        <begin position="90"/>
        <end position="111"/>
    </location>
</feature>
<evidence type="ECO:0000313" key="18">
    <source>
        <dbReference type="Proteomes" id="UP000528151"/>
    </source>
</evidence>
<evidence type="ECO:0000256" key="4">
    <source>
        <dbReference type="ARBA" id="ARBA00022989"/>
    </source>
</evidence>
<gene>
    <name evidence="12" type="primary">murj_3</name>
    <name evidence="7" type="ORF">ARY78_05260</name>
    <name evidence="10" type="ORF">BCZ19_04275</name>
    <name evidence="8" type="ORF">CA369_10405</name>
    <name evidence="12" type="ORF">DYZ80_01719</name>
    <name evidence="9" type="ORF">E5F58_08565</name>
    <name evidence="11" type="ORF">F6515_01810</name>
</gene>
<dbReference type="PANTHER" id="PTHR30250">
    <property type="entry name" value="PST FAMILY PREDICTED COLANIC ACID TRANSPORTER"/>
    <property type="match status" value="1"/>
</dbReference>
<proteinExistence type="predicted"/>
<feature type="transmembrane region" description="Helical" evidence="6">
    <location>
        <begin position="428"/>
        <end position="449"/>
    </location>
</feature>
<keyword evidence="4 6" id="KW-1133">Transmembrane helix</keyword>
<feature type="transmembrane region" description="Helical" evidence="6">
    <location>
        <begin position="373"/>
        <end position="394"/>
    </location>
</feature>
<name>A0A0B8REV8_LISMN</name>
<dbReference type="EMBL" id="AAAIXK010000002">
    <property type="protein sequence ID" value="EAC5549842.1"/>
    <property type="molecule type" value="Genomic_DNA"/>
</dbReference>
<feature type="transmembrane region" description="Helical" evidence="6">
    <location>
        <begin position="401"/>
        <end position="422"/>
    </location>
</feature>
<reference evidence="12 13" key="1">
    <citation type="journal article" date="2018" name="BMC Genomics">
        <title>Genes significantly associated with lineage II food isolates of Listeria monocytogenes.</title>
        <authorList>
            <person name="Pirone-Davies C."/>
            <person name="Chen Y."/>
            <person name="Pightling A."/>
            <person name="Ryan G."/>
            <person name="Wang Y."/>
            <person name="Yao K."/>
            <person name="Hoffmann M."/>
            <person name="Allard M.W."/>
        </authorList>
    </citation>
    <scope>NUCLEOTIDE SEQUENCE [LARGE SCALE GENOMIC DNA]</scope>
    <source>
        <strain evidence="12 13">PNUSAL000550</strain>
    </source>
</reference>
<dbReference type="GO" id="GO:0005886">
    <property type="term" value="C:plasma membrane"/>
    <property type="evidence" value="ECO:0007669"/>
    <property type="project" value="UniProtKB-SubCell"/>
</dbReference>
<evidence type="ECO:0000313" key="11">
    <source>
        <dbReference type="EMBL" id="ECY9781722.1"/>
    </source>
</evidence>
<dbReference type="Proteomes" id="UP000527632">
    <property type="component" value="Unassembled WGS sequence"/>
</dbReference>
<dbReference type="Proteomes" id="UP000365297">
    <property type="component" value="Unassembled WGS sequence"/>
</dbReference>
<feature type="transmembrane region" description="Helical" evidence="6">
    <location>
        <begin position="47"/>
        <end position="69"/>
    </location>
</feature>
<feature type="transmembrane region" description="Helical" evidence="6">
    <location>
        <begin position="131"/>
        <end position="149"/>
    </location>
</feature>
<feature type="transmembrane region" description="Helical" evidence="6">
    <location>
        <begin position="195"/>
        <end position="214"/>
    </location>
</feature>
<dbReference type="PANTHER" id="PTHR30250:SF21">
    <property type="entry name" value="LIPID II FLIPPASE MURJ"/>
    <property type="match status" value="1"/>
</dbReference>
<evidence type="ECO:0000313" key="13">
    <source>
        <dbReference type="Proteomes" id="UP000272537"/>
    </source>
</evidence>
<dbReference type="KEGG" id="lmok:CQ02_08320"/>
<dbReference type="Proteomes" id="UP000427828">
    <property type="component" value="Unassembled WGS sequence"/>
</dbReference>
<evidence type="ECO:0000313" key="7">
    <source>
        <dbReference type="EMBL" id="EAC5549842.1"/>
    </source>
</evidence>
<dbReference type="EMBL" id="AALAQH010000002">
    <property type="protein sequence ID" value="ECX6923874.1"/>
    <property type="molecule type" value="Genomic_DNA"/>
</dbReference>
<feature type="transmembrane region" description="Helical" evidence="6">
    <location>
        <begin position="331"/>
        <end position="353"/>
    </location>
</feature>
<feature type="transmembrane region" description="Helical" evidence="6">
    <location>
        <begin position="296"/>
        <end position="319"/>
    </location>
</feature>
<reference evidence="11 16" key="3">
    <citation type="submission" date="2019-09" db="EMBL/GenBank/DDBJ databases">
        <authorList>
            <consortium name="PulseNet: The National Subtyping Network for Foodborne Disease Surveillance"/>
            <person name="Tarr C.L."/>
            <person name="Trees E."/>
            <person name="Katz L.S."/>
            <person name="Carleton-Romer H.A."/>
            <person name="Stroika S."/>
            <person name="Kucerova Z."/>
            <person name="Roache K.F."/>
            <person name="Sabol A.L."/>
            <person name="Besser J."/>
            <person name="Gerner-Smidt P."/>
        </authorList>
    </citation>
    <scope>NUCLEOTIDE SEQUENCE [LARGE SCALE GENOMIC DNA]</scope>
    <source>
        <strain evidence="11 16">PNUSAL005692</strain>
    </source>
</reference>
<feature type="transmembrane region" description="Helical" evidence="6">
    <location>
        <begin position="170"/>
        <end position="189"/>
    </location>
</feature>
<evidence type="ECO:0000256" key="2">
    <source>
        <dbReference type="ARBA" id="ARBA00022475"/>
    </source>
</evidence>
<dbReference type="Proteomes" id="UP000489121">
    <property type="component" value="Unassembled WGS sequence"/>
</dbReference>
<evidence type="ECO:0000256" key="5">
    <source>
        <dbReference type="ARBA" id="ARBA00023136"/>
    </source>
</evidence>
<feature type="transmembrane region" description="Helical" evidence="6">
    <location>
        <begin position="492"/>
        <end position="523"/>
    </location>
</feature>
<dbReference type="AlphaFoldDB" id="A0A0B8REV8"/>
<evidence type="ECO:0000313" key="15">
    <source>
        <dbReference type="Proteomes" id="UP000427828"/>
    </source>
</evidence>
<organism evidence="7 14">
    <name type="scientific">Listeria monocytogenes</name>
    <dbReference type="NCBI Taxonomy" id="1639"/>
    <lineage>
        <taxon>Bacteria</taxon>
        <taxon>Bacillati</taxon>
        <taxon>Bacillota</taxon>
        <taxon>Bacilli</taxon>
        <taxon>Bacillales</taxon>
        <taxon>Listeriaceae</taxon>
        <taxon>Listeria</taxon>
    </lineage>
</organism>
<keyword evidence="2" id="KW-1003">Cell membrane</keyword>
<protein>
    <submittedName>
        <fullName evidence="12">Lipid II flippase MurJ</fullName>
    </submittedName>
    <submittedName>
        <fullName evidence="7">Polysaccharide biosynthesis protein</fullName>
    </submittedName>
</protein>
<keyword evidence="3 6" id="KW-0812">Transmembrane</keyword>
<dbReference type="EMBL" id="AABGUK010000003">
    <property type="protein sequence ID" value="EAH4242030.1"/>
    <property type="molecule type" value="Genomic_DNA"/>
</dbReference>
<dbReference type="Proteomes" id="UP000528151">
    <property type="component" value="Unassembled WGS sequence"/>
</dbReference>
<dbReference type="RefSeq" id="WP_010958922.1">
    <property type="nucleotide sequence ID" value="NC_021825.2"/>
</dbReference>
<sequence length="537" mass="59378">MSSKLMRGTAVLTAGTLLSKILGILYVIPFYWIAGGEQATILYQYGYVPYQIFLNIATAGVPLAVAKYISKYNSLNEYALSQRLYRSSTYLMIFTGIVSFLIMYIFAPILAGMQEVSGGTSIEDITTVIRAVSFALLIIPVMSLLRGYFQGFHSMGPSAVSQVIEQIARIVFLLASTYIVLHLIGGSLVTAMSLATFAAFVGAFFSLFCLIWYYRKRKPGIQKMIAGSDNKLRVSTFHLLKEISISAVPFIIVGMAMSLYQQIDLFTFARVLTYDGMDGKTAEDLLSIFNFSVQKIIMIPGTLALAFSMTLVPLVAASFHKGRIREVHHHLTAVFQVLLFLVVPACLGIALLADPLYTIFYGYNADGSMLLQFFAPFAIFFSLFSVTAAILQGIDEQRYTVLSLLLGLLTKSVLQMPLILLLGAKGGALATGLGYIVSVVFTVFIIKKYAKYSFKYLFRRLILILGISAVMLLSVWLIYHGLILFLNPHARLTALVIVFVSAGFGAYIYAFLAAKAGLLNYILGDRMYKIRKKLHLI</sequence>
<evidence type="ECO:0000313" key="12">
    <source>
        <dbReference type="EMBL" id="RKA08526.1"/>
    </source>
</evidence>
<dbReference type="InterPro" id="IPR024923">
    <property type="entry name" value="PG_synth_SpoVB"/>
</dbReference>
<evidence type="ECO:0000256" key="1">
    <source>
        <dbReference type="ARBA" id="ARBA00004651"/>
    </source>
</evidence>
<dbReference type="InterPro" id="IPR002797">
    <property type="entry name" value="Polysacc_synth"/>
</dbReference>
<dbReference type="Proteomes" id="UP000272537">
    <property type="component" value="Unassembled WGS sequence"/>
</dbReference>
<dbReference type="InterPro" id="IPR050833">
    <property type="entry name" value="Poly_Biosynth_Transport"/>
</dbReference>
<dbReference type="PRINTS" id="PR00173">
    <property type="entry name" value="EDTRNSPORT"/>
</dbReference>
<dbReference type="Pfam" id="PF01943">
    <property type="entry name" value="Polysacc_synt"/>
    <property type="match status" value="1"/>
</dbReference>
<evidence type="ECO:0000313" key="9">
    <source>
        <dbReference type="EMBL" id="EAH4242030.1"/>
    </source>
</evidence>
<dbReference type="PIRSF" id="PIRSF038958">
    <property type="entry name" value="PG_synth_SpoVB"/>
    <property type="match status" value="1"/>
</dbReference>
<dbReference type="EMBL" id="AALGDA010000003">
    <property type="protein sequence ID" value="ECY9781722.1"/>
    <property type="molecule type" value="Genomic_DNA"/>
</dbReference>
<feature type="transmembrane region" description="Helical" evidence="6">
    <location>
        <begin position="243"/>
        <end position="263"/>
    </location>
</feature>
<keyword evidence="5 6" id="KW-0472">Membrane</keyword>
<evidence type="ECO:0000313" key="17">
    <source>
        <dbReference type="Proteomes" id="UP000527632"/>
    </source>
</evidence>
<accession>A0A0B8REV8</accession>
<evidence type="ECO:0000313" key="8">
    <source>
        <dbReference type="EMBL" id="EAG4462699.1"/>
    </source>
</evidence>
<dbReference type="EMBL" id="QXLS01000003">
    <property type="protein sequence ID" value="RKA08526.1"/>
    <property type="molecule type" value="Genomic_DNA"/>
</dbReference>
<comment type="caution">
    <text evidence="7">The sequence shown here is derived from an EMBL/GenBank/DDBJ whole genome shotgun (WGS) entry which is preliminary data.</text>
</comment>
<evidence type="ECO:0000256" key="3">
    <source>
        <dbReference type="ARBA" id="ARBA00022692"/>
    </source>
</evidence>
<evidence type="ECO:0000313" key="10">
    <source>
        <dbReference type="EMBL" id="ECX6923874.1"/>
    </source>
</evidence>